<dbReference type="InterPro" id="IPR030559">
    <property type="entry name" value="PolZ_Rev3"/>
</dbReference>
<dbReference type="EMBL" id="JAHLQT010021080">
    <property type="protein sequence ID" value="KAG7168014.1"/>
    <property type="molecule type" value="Genomic_DNA"/>
</dbReference>
<accession>A0A8J5K5Q5</accession>
<evidence type="ECO:0000313" key="2">
    <source>
        <dbReference type="Proteomes" id="UP000747542"/>
    </source>
</evidence>
<name>A0A8J5K5Q5_HOMAM</name>
<dbReference type="PANTHER" id="PTHR45812">
    <property type="entry name" value="DNA POLYMERASE ZETA CATALYTIC SUBUNIT"/>
    <property type="match status" value="1"/>
</dbReference>
<dbReference type="SUPFAM" id="SSF53098">
    <property type="entry name" value="Ribonuclease H-like"/>
    <property type="match status" value="1"/>
</dbReference>
<dbReference type="GO" id="GO:0042276">
    <property type="term" value="P:error-prone translesion synthesis"/>
    <property type="evidence" value="ECO:0007669"/>
    <property type="project" value="TreeGrafter"/>
</dbReference>
<evidence type="ECO:0000313" key="1">
    <source>
        <dbReference type="EMBL" id="KAG7168014.1"/>
    </source>
</evidence>
<dbReference type="Gene3D" id="3.30.342.10">
    <property type="entry name" value="DNA Polymerase, chain B, domain 1"/>
    <property type="match status" value="1"/>
</dbReference>
<dbReference type="Proteomes" id="UP000747542">
    <property type="component" value="Unassembled WGS sequence"/>
</dbReference>
<reference evidence="1" key="1">
    <citation type="journal article" date="2021" name="Sci. Adv.">
        <title>The American lobster genome reveals insights on longevity, neural, and immune adaptations.</title>
        <authorList>
            <person name="Polinski J.M."/>
            <person name="Zimin A.V."/>
            <person name="Clark K.F."/>
            <person name="Kohn A.B."/>
            <person name="Sadowski N."/>
            <person name="Timp W."/>
            <person name="Ptitsyn A."/>
            <person name="Khanna P."/>
            <person name="Romanova D.Y."/>
            <person name="Williams P."/>
            <person name="Greenwood S.J."/>
            <person name="Moroz L.L."/>
            <person name="Walt D.R."/>
            <person name="Bodnar A.G."/>
        </authorList>
    </citation>
    <scope>NUCLEOTIDE SEQUENCE</scope>
    <source>
        <strain evidence="1">GMGI-L3</strain>
    </source>
</reference>
<dbReference type="GO" id="GO:0000724">
    <property type="term" value="P:double-strand break repair via homologous recombination"/>
    <property type="evidence" value="ECO:0007669"/>
    <property type="project" value="TreeGrafter"/>
</dbReference>
<gene>
    <name evidence="1" type="primary">Rev3l-L1</name>
    <name evidence="1" type="ORF">Hamer_G018450</name>
</gene>
<feature type="non-terminal residue" evidence="1">
    <location>
        <position position="1"/>
    </location>
</feature>
<sequence length="103" mass="11764">NGVINNKVYQPHESHVPYVLQFLMDHNLHGMNMIHLATCRFRRSQGTRGPFPCWCIGRNSHRAVIARPSRHQHLLAAEHHGMDERECTAAPVVARNSLQNGHK</sequence>
<comment type="caution">
    <text evidence="1">The sequence shown here is derived from an EMBL/GenBank/DDBJ whole genome shotgun (WGS) entry which is preliminary data.</text>
</comment>
<dbReference type="PANTHER" id="PTHR45812:SF1">
    <property type="entry name" value="DNA POLYMERASE ZETA CATALYTIC SUBUNIT"/>
    <property type="match status" value="1"/>
</dbReference>
<dbReference type="GO" id="GO:0016035">
    <property type="term" value="C:zeta DNA polymerase complex"/>
    <property type="evidence" value="ECO:0007669"/>
    <property type="project" value="InterPro"/>
</dbReference>
<keyword evidence="2" id="KW-1185">Reference proteome</keyword>
<organism evidence="1 2">
    <name type="scientific">Homarus americanus</name>
    <name type="common">American lobster</name>
    <dbReference type="NCBI Taxonomy" id="6706"/>
    <lineage>
        <taxon>Eukaryota</taxon>
        <taxon>Metazoa</taxon>
        <taxon>Ecdysozoa</taxon>
        <taxon>Arthropoda</taxon>
        <taxon>Crustacea</taxon>
        <taxon>Multicrustacea</taxon>
        <taxon>Malacostraca</taxon>
        <taxon>Eumalacostraca</taxon>
        <taxon>Eucarida</taxon>
        <taxon>Decapoda</taxon>
        <taxon>Pleocyemata</taxon>
        <taxon>Astacidea</taxon>
        <taxon>Nephropoidea</taxon>
        <taxon>Nephropidae</taxon>
        <taxon>Homarus</taxon>
    </lineage>
</organism>
<protein>
    <submittedName>
        <fullName evidence="1">DNA polymerase zeta catalytic subunit-like 1</fullName>
    </submittedName>
</protein>
<proteinExistence type="predicted"/>
<dbReference type="GO" id="GO:0003887">
    <property type="term" value="F:DNA-directed DNA polymerase activity"/>
    <property type="evidence" value="ECO:0007669"/>
    <property type="project" value="TreeGrafter"/>
</dbReference>
<dbReference type="AlphaFoldDB" id="A0A8J5K5Q5"/>
<dbReference type="GO" id="GO:0005634">
    <property type="term" value="C:nucleus"/>
    <property type="evidence" value="ECO:0007669"/>
    <property type="project" value="TreeGrafter"/>
</dbReference>
<dbReference type="InterPro" id="IPR012337">
    <property type="entry name" value="RNaseH-like_sf"/>
</dbReference>